<dbReference type="RefSeq" id="YP_004010343.1">
    <property type="nucleotide sequence ID" value="NC_014663.1"/>
</dbReference>
<gene>
    <name evidence="1" type="ORF">Acj9p206</name>
</gene>
<reference evidence="1 2" key="1">
    <citation type="journal article" date="2010" name="Virol. J.">
        <title>Genomes of the T4-related bacteriophages as windows on microbial genome evolution.</title>
        <authorList>
            <person name="Petrov V.M."/>
            <person name="Ratnayaka S."/>
            <person name="Nolan J.M."/>
            <person name="Miller E.S."/>
            <person name="Karam J.D."/>
        </authorList>
    </citation>
    <scope>NUCLEOTIDE SEQUENCE [LARGE SCALE GENOMIC DNA]</scope>
</reference>
<accession>E5EPZ0</accession>
<dbReference type="GeneID" id="9926640"/>
<keyword evidence="2" id="KW-1185">Reference proteome</keyword>
<dbReference type="KEGG" id="vg:9926640"/>
<dbReference type="Proteomes" id="UP000008731">
    <property type="component" value="Segment"/>
</dbReference>
<proteinExistence type="predicted"/>
<sequence length="101" mass="11900">MKTLLEALEILETNLKKGKKFYLVECGICENVSKISAKFHHFEIKQLAQNWKHYSGDPAYPIGKGQDEYLLHKTNETLWKDEQLKLRLNFIKFMKSELAKK</sequence>
<evidence type="ECO:0000313" key="1">
    <source>
        <dbReference type="EMBL" id="ADG60106.1"/>
    </source>
</evidence>
<evidence type="ECO:0000313" key="2">
    <source>
        <dbReference type="Proteomes" id="UP000008731"/>
    </source>
</evidence>
<organism evidence="1 2">
    <name type="scientific">Acinetobacter phage Acj9</name>
    <dbReference type="NCBI Taxonomy" id="760939"/>
    <lineage>
        <taxon>Viruses</taxon>
        <taxon>Duplodnaviria</taxon>
        <taxon>Heunggongvirae</taxon>
        <taxon>Uroviricota</taxon>
        <taxon>Caudoviricetes</taxon>
        <taxon>Pantevenvirales</taxon>
        <taxon>Straboviridae</taxon>
        <taxon>Twarogvirinae</taxon>
        <taxon>Acajnonavirus</taxon>
        <taxon>Acajnonavirus acj9</taxon>
    </lineage>
</organism>
<dbReference type="EMBL" id="HM004124">
    <property type="protein sequence ID" value="ADG60106.1"/>
    <property type="molecule type" value="Genomic_DNA"/>
</dbReference>
<name>E5EPZ0_9CAUD</name>
<protein>
    <submittedName>
        <fullName evidence="1">Uncharacterized protein</fullName>
    </submittedName>
</protein>